<feature type="non-terminal residue" evidence="1">
    <location>
        <position position="1"/>
    </location>
</feature>
<name>A0AAV5URC7_9BILA</name>
<dbReference type="Proteomes" id="UP001432322">
    <property type="component" value="Unassembled WGS sequence"/>
</dbReference>
<evidence type="ECO:0000313" key="1">
    <source>
        <dbReference type="EMBL" id="GMT09716.1"/>
    </source>
</evidence>
<keyword evidence="2" id="KW-1185">Reference proteome</keyword>
<comment type="caution">
    <text evidence="1">The sequence shown here is derived from an EMBL/GenBank/DDBJ whole genome shotgun (WGS) entry which is preliminary data.</text>
</comment>
<proteinExistence type="predicted"/>
<dbReference type="AlphaFoldDB" id="A0AAV5URC7"/>
<sequence>LELDEFVLSHNQICEHLSAFLHSLLEGHAHPGPIVLVLTFLLEHHFNVVERIEIVLLQLLEGDFGGVVVQESAAVGEHPIDGREETSILGRSRRLEYLIDGLVERDLRRNNIWLDARGCNTVDAVLILF</sequence>
<accession>A0AAV5URC7</accession>
<reference evidence="1" key="1">
    <citation type="submission" date="2023-10" db="EMBL/GenBank/DDBJ databases">
        <title>Genome assembly of Pristionchus species.</title>
        <authorList>
            <person name="Yoshida K."/>
            <person name="Sommer R.J."/>
        </authorList>
    </citation>
    <scope>NUCLEOTIDE SEQUENCE</scope>
    <source>
        <strain evidence="1">RS5133</strain>
    </source>
</reference>
<feature type="non-terminal residue" evidence="1">
    <location>
        <position position="129"/>
    </location>
</feature>
<evidence type="ECO:0000313" key="2">
    <source>
        <dbReference type="Proteomes" id="UP001432322"/>
    </source>
</evidence>
<organism evidence="1 2">
    <name type="scientific">Pristionchus fissidentatus</name>
    <dbReference type="NCBI Taxonomy" id="1538716"/>
    <lineage>
        <taxon>Eukaryota</taxon>
        <taxon>Metazoa</taxon>
        <taxon>Ecdysozoa</taxon>
        <taxon>Nematoda</taxon>
        <taxon>Chromadorea</taxon>
        <taxon>Rhabditida</taxon>
        <taxon>Rhabditina</taxon>
        <taxon>Diplogasteromorpha</taxon>
        <taxon>Diplogasteroidea</taxon>
        <taxon>Neodiplogasteridae</taxon>
        <taxon>Pristionchus</taxon>
    </lineage>
</organism>
<dbReference type="EMBL" id="BTSY01000001">
    <property type="protein sequence ID" value="GMT09716.1"/>
    <property type="molecule type" value="Genomic_DNA"/>
</dbReference>
<gene>
    <name evidence="1" type="ORF">PFISCL1PPCAC_1013</name>
</gene>
<protein>
    <submittedName>
        <fullName evidence="1">Uncharacterized protein</fullName>
    </submittedName>
</protein>